<dbReference type="STRING" id="4577.A0A1D6GZ20"/>
<reference evidence="11" key="1">
    <citation type="submission" date="2015-12" db="EMBL/GenBank/DDBJ databases">
        <title>Update maize B73 reference genome by single molecule sequencing technologies.</title>
        <authorList>
            <consortium name="Maize Genome Sequencing Project"/>
            <person name="Ware D."/>
        </authorList>
    </citation>
    <scope>NUCLEOTIDE SEQUENCE</scope>
    <source>
        <tissue evidence="11">Seedling</tissue>
    </source>
</reference>
<dbReference type="SMR" id="A0A1D6GZ20"/>
<dbReference type="AlphaFoldDB" id="A0A1D6GZ20"/>
<dbReference type="SUPFAM" id="SSF48208">
    <property type="entry name" value="Six-hairpin glycosidases"/>
    <property type="match status" value="1"/>
</dbReference>
<evidence type="ECO:0000256" key="2">
    <source>
        <dbReference type="ARBA" id="ARBA00007072"/>
    </source>
</evidence>
<dbReference type="PANTHER" id="PTHR22298">
    <property type="entry name" value="ENDO-1,4-BETA-GLUCANASE"/>
    <property type="match status" value="1"/>
</dbReference>
<comment type="similarity">
    <text evidence="2 8 9">Belongs to the glycosyl hydrolase 9 (cellulase E) family.</text>
</comment>
<dbReference type="EMBL" id="CM000781">
    <property type="protein sequence ID" value="AQK67999.1"/>
    <property type="molecule type" value="Genomic_DNA"/>
</dbReference>
<keyword evidence="7 8" id="KW-0624">Polysaccharide degradation</keyword>
<name>A0A1D6GZ20_MAIZE</name>
<dbReference type="PaxDb" id="4577-GRMZM2G180782_P01"/>
<feature type="active site" evidence="8">
    <location>
        <position position="68"/>
    </location>
</feature>
<dbReference type="GO" id="GO:0030245">
    <property type="term" value="P:cellulose catabolic process"/>
    <property type="evidence" value="ECO:0007669"/>
    <property type="project" value="UniProtKB-KW"/>
</dbReference>
<feature type="domain" description="Glycoside hydrolase family 9" evidence="10">
    <location>
        <begin position="1"/>
        <end position="90"/>
    </location>
</feature>
<dbReference type="InterPro" id="IPR033126">
    <property type="entry name" value="Glyco_hydro_9_Asp/Glu_AS"/>
</dbReference>
<evidence type="ECO:0000256" key="5">
    <source>
        <dbReference type="ARBA" id="ARBA00023277"/>
    </source>
</evidence>
<dbReference type="PROSITE" id="PS00698">
    <property type="entry name" value="GH9_3"/>
    <property type="match status" value="1"/>
</dbReference>
<evidence type="ECO:0000256" key="1">
    <source>
        <dbReference type="ARBA" id="ARBA00000966"/>
    </source>
</evidence>
<keyword evidence="6 8" id="KW-0326">Glycosidase</keyword>
<proteinExistence type="inferred from homology"/>
<keyword evidence="5 8" id="KW-0119">Carbohydrate metabolism</keyword>
<dbReference type="GO" id="GO:0008810">
    <property type="term" value="F:cellulase activity"/>
    <property type="evidence" value="ECO:0007669"/>
    <property type="project" value="UniProtKB-EC"/>
</dbReference>
<evidence type="ECO:0000259" key="10">
    <source>
        <dbReference type="Pfam" id="PF00759"/>
    </source>
</evidence>
<dbReference type="InterPro" id="IPR001701">
    <property type="entry name" value="Glyco_hydro_9"/>
</dbReference>
<evidence type="ECO:0000313" key="11">
    <source>
        <dbReference type="EMBL" id="AQK67999.1"/>
    </source>
</evidence>
<dbReference type="ExpressionAtlas" id="A0A1D6GZ20">
    <property type="expression patterns" value="baseline and differential"/>
</dbReference>
<feature type="active site" evidence="8">
    <location>
        <position position="77"/>
    </location>
</feature>
<evidence type="ECO:0000256" key="3">
    <source>
        <dbReference type="ARBA" id="ARBA00022801"/>
    </source>
</evidence>
<evidence type="ECO:0000256" key="8">
    <source>
        <dbReference type="PROSITE-ProRule" id="PRU10060"/>
    </source>
</evidence>
<gene>
    <name evidence="11" type="ORF">ZEAMMB73_Zm00001d015071</name>
</gene>
<evidence type="ECO:0000256" key="9">
    <source>
        <dbReference type="RuleBase" id="RU361166"/>
    </source>
</evidence>
<protein>
    <recommendedName>
        <fullName evidence="9">Endoglucanase</fullName>
        <ecNumber evidence="9">3.2.1.4</ecNumber>
    </recommendedName>
</protein>
<dbReference type="Pfam" id="PF00759">
    <property type="entry name" value="Glyco_hydro_9"/>
    <property type="match status" value="1"/>
</dbReference>
<accession>A0A1D6GZ20</accession>
<dbReference type="EC" id="3.2.1.4" evidence="9"/>
<dbReference type="eggNOG" id="ENOG502QPI6">
    <property type="taxonomic scope" value="Eukaryota"/>
</dbReference>
<dbReference type="Gene3D" id="1.50.10.10">
    <property type="match status" value="1"/>
</dbReference>
<evidence type="ECO:0000256" key="7">
    <source>
        <dbReference type="ARBA" id="ARBA00023326"/>
    </source>
</evidence>
<dbReference type="InterPro" id="IPR008928">
    <property type="entry name" value="6-hairpin_glycosidase_sf"/>
</dbReference>
<evidence type="ECO:0000256" key="4">
    <source>
        <dbReference type="ARBA" id="ARBA00023001"/>
    </source>
</evidence>
<comment type="catalytic activity">
    <reaction evidence="1 9">
        <text>Endohydrolysis of (1-&gt;4)-beta-D-glucosidic linkages in cellulose, lichenin and cereal beta-D-glucans.</text>
        <dbReference type="EC" id="3.2.1.4"/>
    </reaction>
</comment>
<dbReference type="InParanoid" id="A0A1D6GZ20"/>
<organism evidence="11">
    <name type="scientific">Zea mays</name>
    <name type="common">Maize</name>
    <dbReference type="NCBI Taxonomy" id="4577"/>
    <lineage>
        <taxon>Eukaryota</taxon>
        <taxon>Viridiplantae</taxon>
        <taxon>Streptophyta</taxon>
        <taxon>Embryophyta</taxon>
        <taxon>Tracheophyta</taxon>
        <taxon>Spermatophyta</taxon>
        <taxon>Magnoliopsida</taxon>
        <taxon>Liliopsida</taxon>
        <taxon>Poales</taxon>
        <taxon>Poaceae</taxon>
        <taxon>PACMAD clade</taxon>
        <taxon>Panicoideae</taxon>
        <taxon>Andropogonodae</taxon>
        <taxon>Andropogoneae</taxon>
        <taxon>Tripsacinae</taxon>
        <taxon>Zea</taxon>
    </lineage>
</organism>
<sequence>MSYMVRFGARYPQHVHHRGASMPSVRDHPARIGYDEGFRYLHSPDPDANVLVGTVVGGPDGSDDAFTDSRDNYAQTEPSTYTNALLVGVLAFFAAGRHR</sequence>
<keyword evidence="4 9" id="KW-0136">Cellulose degradation</keyword>
<dbReference type="InterPro" id="IPR012341">
    <property type="entry name" value="6hp_glycosidase-like_sf"/>
</dbReference>
<evidence type="ECO:0000256" key="6">
    <source>
        <dbReference type="ARBA" id="ARBA00023295"/>
    </source>
</evidence>
<keyword evidence="3 8" id="KW-0378">Hydrolase</keyword>
<dbReference type="OMA" id="HPARIGY"/>